<gene>
    <name evidence="1" type="ORF">AMJ39_08990</name>
</gene>
<feature type="non-terminal residue" evidence="1">
    <location>
        <position position="235"/>
    </location>
</feature>
<accession>A0A0S7WP92</accession>
<reference evidence="1 2" key="1">
    <citation type="journal article" date="2015" name="Microbiome">
        <title>Genomic resolution of linkages in carbon, nitrogen, and sulfur cycling among widespread estuary sediment bacteria.</title>
        <authorList>
            <person name="Baker B.J."/>
            <person name="Lazar C.S."/>
            <person name="Teske A.P."/>
            <person name="Dick G.J."/>
        </authorList>
    </citation>
    <scope>NUCLEOTIDE SEQUENCE [LARGE SCALE GENOMIC DNA]</scope>
    <source>
        <strain evidence="1">DG_24</strain>
    </source>
</reference>
<sequence length="235" mass="26467">MDRRGSVLPLSRGRAIGWARGLGIPRGGRTVLYTGLMYQLMPSIAALLRILSRFEHSPLTRLFGVGRCLNRIFNVSRFTPLLVNREDQERFDGILRNIALLLRAADVDFGYLYDEELYAGALAHDEGMCDSFARHALKVHELLRRHGVRQVITVDPHTTNLLRSVYPRVIGDGRLEVKSYLEILAGKAMRPLKAVERSAVIHDSCVYARHEGVVEEPRHLLRVAGVEANEPEYSG</sequence>
<name>A0A0S7WP92_UNCT6</name>
<dbReference type="Proteomes" id="UP000052008">
    <property type="component" value="Unassembled WGS sequence"/>
</dbReference>
<evidence type="ECO:0000313" key="1">
    <source>
        <dbReference type="EMBL" id="KPJ51956.1"/>
    </source>
</evidence>
<dbReference type="EMBL" id="LIZS01000086">
    <property type="protein sequence ID" value="KPJ51956.1"/>
    <property type="molecule type" value="Genomic_DNA"/>
</dbReference>
<protein>
    <submittedName>
        <fullName evidence="1">Uncharacterized protein</fullName>
    </submittedName>
</protein>
<comment type="caution">
    <text evidence="1">The sequence shown here is derived from an EMBL/GenBank/DDBJ whole genome shotgun (WGS) entry which is preliminary data.</text>
</comment>
<dbReference type="PANTHER" id="PTHR43255:SF2">
    <property type="entry name" value="HETERODISULFIDE REDUCTASE RELATED PROTEIN"/>
    <property type="match status" value="1"/>
</dbReference>
<dbReference type="STRING" id="1703770.AMJ39_08990"/>
<dbReference type="AlphaFoldDB" id="A0A0S7WP92"/>
<dbReference type="PANTHER" id="PTHR43255">
    <property type="entry name" value="IRON-SULFUR-BINDING OXIDOREDUCTASE FADF-RELATED-RELATED"/>
    <property type="match status" value="1"/>
</dbReference>
<evidence type="ECO:0000313" key="2">
    <source>
        <dbReference type="Proteomes" id="UP000052008"/>
    </source>
</evidence>
<dbReference type="InterPro" id="IPR051460">
    <property type="entry name" value="HdrC_iron-sulfur_subunit"/>
</dbReference>
<proteinExistence type="predicted"/>
<dbReference type="GO" id="GO:0005886">
    <property type="term" value="C:plasma membrane"/>
    <property type="evidence" value="ECO:0007669"/>
    <property type="project" value="TreeGrafter"/>
</dbReference>
<organism evidence="1 2">
    <name type="scientific">candidate division TA06 bacterium DG_24</name>
    <dbReference type="NCBI Taxonomy" id="1703770"/>
    <lineage>
        <taxon>Bacteria</taxon>
        <taxon>Bacteria division TA06</taxon>
    </lineage>
</organism>